<keyword evidence="3" id="KW-1185">Reference proteome</keyword>
<evidence type="ECO:0000313" key="3">
    <source>
        <dbReference type="Proteomes" id="UP000664795"/>
    </source>
</evidence>
<feature type="transmembrane region" description="Helical" evidence="1">
    <location>
        <begin position="73"/>
        <end position="90"/>
    </location>
</feature>
<gene>
    <name evidence="2" type="ORF">J2I48_08890</name>
</gene>
<organism evidence="2 3">
    <name type="scientific">Fibrella aquatilis</name>
    <dbReference type="NCBI Taxonomy" id="2817059"/>
    <lineage>
        <taxon>Bacteria</taxon>
        <taxon>Pseudomonadati</taxon>
        <taxon>Bacteroidota</taxon>
        <taxon>Cytophagia</taxon>
        <taxon>Cytophagales</taxon>
        <taxon>Spirosomataceae</taxon>
        <taxon>Fibrella</taxon>
    </lineage>
</organism>
<feature type="transmembrane region" description="Helical" evidence="1">
    <location>
        <begin position="96"/>
        <end position="115"/>
    </location>
</feature>
<keyword evidence="1" id="KW-0472">Membrane</keyword>
<feature type="transmembrane region" description="Helical" evidence="1">
    <location>
        <begin position="217"/>
        <end position="239"/>
    </location>
</feature>
<evidence type="ECO:0000313" key="2">
    <source>
        <dbReference type="EMBL" id="MBO0931106.1"/>
    </source>
</evidence>
<name>A0A939JZM8_9BACT</name>
<protein>
    <submittedName>
        <fullName evidence="2">Uncharacterized protein</fullName>
    </submittedName>
</protein>
<dbReference type="RefSeq" id="WP_207335061.1">
    <property type="nucleotide sequence ID" value="NZ_JAFMYU010000005.1"/>
</dbReference>
<keyword evidence="1" id="KW-0812">Transmembrane</keyword>
<accession>A0A939JZM8</accession>
<feature type="transmembrane region" description="Helical" evidence="1">
    <location>
        <begin position="39"/>
        <end position="61"/>
    </location>
</feature>
<reference evidence="2 3" key="1">
    <citation type="submission" date="2021-03" db="EMBL/GenBank/DDBJ databases">
        <title>Fibrella sp. HMF5036 genome sequencing and assembly.</title>
        <authorList>
            <person name="Kang H."/>
            <person name="Kim H."/>
            <person name="Bae S."/>
            <person name="Joh K."/>
        </authorList>
    </citation>
    <scope>NUCLEOTIDE SEQUENCE [LARGE SCALE GENOMIC DNA]</scope>
    <source>
        <strain evidence="2 3">HMF5036</strain>
    </source>
</reference>
<comment type="caution">
    <text evidence="2">The sequence shown here is derived from an EMBL/GenBank/DDBJ whole genome shotgun (WGS) entry which is preliminary data.</text>
</comment>
<proteinExistence type="predicted"/>
<dbReference type="EMBL" id="JAFMYU010000005">
    <property type="protein sequence ID" value="MBO0931106.1"/>
    <property type="molecule type" value="Genomic_DNA"/>
</dbReference>
<dbReference type="AlphaFoldDB" id="A0A939JZM8"/>
<evidence type="ECO:0000256" key="1">
    <source>
        <dbReference type="SAM" id="Phobius"/>
    </source>
</evidence>
<keyword evidence="1" id="KW-1133">Transmembrane helix</keyword>
<sequence length="347" mass="38064">MIITYSGVHRTTIFALLTACLIGVEMALARSTVFSQHPSLLSFGILFDCTVVVTLLFYGLVARPLRLPSSRTILVALAMLRVALFILPTTPPTPELSLPILAGLLEGCLLVMTVLRIRTIRQTYRALRPTHGIEMAILGAFATVFGENAAVIILSEGQVMYYALFNWRKPANLPTGATAITTHRESGQVALLAGLLSVGLIEAAAMHVVLAHWWPTVAFWATLASLYSCLIVLAIINAIRKRPSFCTETALHLRLDIRWQVIIARTSIIAITPISEKPAKQPGLLNASLLTAPNVLITLREPVVVTGMYGLSRTVKQVSLFVDDRTEFTVFCRFTCSSLQTRSNRRP</sequence>
<feature type="transmembrane region" description="Helical" evidence="1">
    <location>
        <begin position="189"/>
        <end position="211"/>
    </location>
</feature>
<dbReference type="Proteomes" id="UP000664795">
    <property type="component" value="Unassembled WGS sequence"/>
</dbReference>